<dbReference type="RefSeq" id="XP_002792018.2">
    <property type="nucleotide sequence ID" value="XM_002791972.2"/>
</dbReference>
<dbReference type="VEuPathDB" id="FungiDB:PAAG_06283"/>
<accession>C1H5T8</accession>
<dbReference type="KEGG" id="pbl:PAAG_06283"/>
<evidence type="ECO:0000313" key="2">
    <source>
        <dbReference type="EMBL" id="EEH35236.2"/>
    </source>
</evidence>
<dbReference type="HOGENOM" id="CLU_2622657_0_0_1"/>
<dbReference type="AlphaFoldDB" id="C1H5T8"/>
<evidence type="ECO:0000313" key="3">
    <source>
        <dbReference type="Proteomes" id="UP000002059"/>
    </source>
</evidence>
<evidence type="ECO:0000256" key="1">
    <source>
        <dbReference type="SAM" id="MobiDB-lite"/>
    </source>
</evidence>
<organism evidence="2 3">
    <name type="scientific">Paracoccidioides lutzii (strain ATCC MYA-826 / Pb01)</name>
    <name type="common">Paracoccidioides brasiliensis</name>
    <dbReference type="NCBI Taxonomy" id="502779"/>
    <lineage>
        <taxon>Eukaryota</taxon>
        <taxon>Fungi</taxon>
        <taxon>Dikarya</taxon>
        <taxon>Ascomycota</taxon>
        <taxon>Pezizomycotina</taxon>
        <taxon>Eurotiomycetes</taxon>
        <taxon>Eurotiomycetidae</taxon>
        <taxon>Onygenales</taxon>
        <taxon>Ajellomycetaceae</taxon>
        <taxon>Paracoccidioides</taxon>
    </lineage>
</organism>
<name>C1H5T8_PARBA</name>
<reference evidence="2 3" key="1">
    <citation type="journal article" date="2011" name="PLoS Genet.">
        <title>Comparative genomic analysis of human fungal pathogens causing paracoccidioidomycosis.</title>
        <authorList>
            <person name="Desjardins C.A."/>
            <person name="Champion M.D."/>
            <person name="Holder J.W."/>
            <person name="Muszewska A."/>
            <person name="Goldberg J."/>
            <person name="Bailao A.M."/>
            <person name="Brigido M.M."/>
            <person name="Ferreira M.E."/>
            <person name="Garcia A.M."/>
            <person name="Grynberg M."/>
            <person name="Gujja S."/>
            <person name="Heiman D.I."/>
            <person name="Henn M.R."/>
            <person name="Kodira C.D."/>
            <person name="Leon-Narvaez H."/>
            <person name="Longo L.V."/>
            <person name="Ma L.J."/>
            <person name="Malavazi I."/>
            <person name="Matsuo A.L."/>
            <person name="Morais F.V."/>
            <person name="Pereira M."/>
            <person name="Rodriguez-Brito S."/>
            <person name="Sakthikumar S."/>
            <person name="Salem-Izacc S.M."/>
            <person name="Sykes S.M."/>
            <person name="Teixeira M.M."/>
            <person name="Vallejo M.C."/>
            <person name="Walter M.E."/>
            <person name="Yandava C."/>
            <person name="Young S."/>
            <person name="Zeng Q."/>
            <person name="Zucker J."/>
            <person name="Felipe M.S."/>
            <person name="Goldman G.H."/>
            <person name="Haas B.J."/>
            <person name="McEwen J.G."/>
            <person name="Nino-Vega G."/>
            <person name="Puccia R."/>
            <person name="San-Blas G."/>
            <person name="Soares C.M."/>
            <person name="Birren B.W."/>
            <person name="Cuomo C.A."/>
        </authorList>
    </citation>
    <scope>NUCLEOTIDE SEQUENCE [LARGE SCALE GENOMIC DNA]</scope>
    <source>
        <strain evidence="3">ATCC MYA-826 / Pb01</strain>
    </source>
</reference>
<feature type="compositionally biased region" description="Polar residues" evidence="1">
    <location>
        <begin position="59"/>
        <end position="78"/>
    </location>
</feature>
<dbReference type="EMBL" id="KN294008">
    <property type="protein sequence ID" value="EEH35236.2"/>
    <property type="molecule type" value="Genomic_DNA"/>
</dbReference>
<feature type="compositionally biased region" description="Basic and acidic residues" evidence="1">
    <location>
        <begin position="1"/>
        <end position="13"/>
    </location>
</feature>
<feature type="region of interest" description="Disordered" evidence="1">
    <location>
        <begin position="1"/>
        <end position="78"/>
    </location>
</feature>
<proteinExistence type="predicted"/>
<sequence>MQQQHRTENEREVAGAGPALLRVADSGAKNGQAGAKQDHPSNVGSKAGQGEGFARGKGQTDSGRGTGQCRVQSESGVA</sequence>
<keyword evidence="3" id="KW-1185">Reference proteome</keyword>
<dbReference type="GeneID" id="9095165"/>
<protein>
    <submittedName>
        <fullName evidence="2">Uncharacterized protein</fullName>
    </submittedName>
</protein>
<dbReference type="Proteomes" id="UP000002059">
    <property type="component" value="Partially assembled WGS sequence"/>
</dbReference>
<gene>
    <name evidence="2" type="ORF">PAAG_06283</name>
</gene>